<comment type="caution">
    <text evidence="2">The sequence shown here is derived from an EMBL/GenBank/DDBJ whole genome shotgun (WGS) entry which is preliminary data.</text>
</comment>
<dbReference type="Proteomes" id="UP000633365">
    <property type="component" value="Unassembled WGS sequence"/>
</dbReference>
<accession>A0A934WTD1</accession>
<dbReference type="AlphaFoldDB" id="A0A934WTD1"/>
<gene>
    <name evidence="2" type="ORF">JKK62_12900</name>
</gene>
<feature type="transmembrane region" description="Helical" evidence="1">
    <location>
        <begin position="12"/>
        <end position="31"/>
    </location>
</feature>
<proteinExistence type="predicted"/>
<dbReference type="RefSeq" id="WP_201428245.1">
    <property type="nucleotide sequence ID" value="NZ_JAEQMG010000142.1"/>
</dbReference>
<evidence type="ECO:0000256" key="1">
    <source>
        <dbReference type="SAM" id="Phobius"/>
    </source>
</evidence>
<evidence type="ECO:0000313" key="3">
    <source>
        <dbReference type="Proteomes" id="UP000633365"/>
    </source>
</evidence>
<organism evidence="2 3">
    <name type="scientific">Ruminococcus difficilis</name>
    <dbReference type="NCBI Taxonomy" id="2763069"/>
    <lineage>
        <taxon>Bacteria</taxon>
        <taxon>Bacillati</taxon>
        <taxon>Bacillota</taxon>
        <taxon>Clostridia</taxon>
        <taxon>Eubacteriales</taxon>
        <taxon>Oscillospiraceae</taxon>
        <taxon>Ruminococcus</taxon>
    </lineage>
</organism>
<name>A0A934WTD1_9FIRM</name>
<keyword evidence="1" id="KW-1133">Transmembrane helix</keyword>
<sequence>MFRSVKISSNKLTIFLLICAVVFVAVCFLMLRAGAPDSVDINGKPYSLRAVDDEDIAAFLSICGYPAATCISRHDIKVPLHWNEIYERYQALQKKQGLDLVPYKGKPATELIYEADRRYITVIVSDDHIIAVHICDADGGNMEGII</sequence>
<reference evidence="2" key="1">
    <citation type="submission" date="2021-01" db="EMBL/GenBank/DDBJ databases">
        <title>Genome public.</title>
        <authorList>
            <person name="Liu C."/>
            <person name="Sun Q."/>
        </authorList>
    </citation>
    <scope>NUCLEOTIDE SEQUENCE</scope>
    <source>
        <strain evidence="2">M6</strain>
    </source>
</reference>
<keyword evidence="1" id="KW-0472">Membrane</keyword>
<keyword evidence="1" id="KW-0812">Transmembrane</keyword>
<dbReference type="EMBL" id="JAEQMG010000142">
    <property type="protein sequence ID" value="MBK6089526.1"/>
    <property type="molecule type" value="Genomic_DNA"/>
</dbReference>
<protein>
    <submittedName>
        <fullName evidence="2">DUF4830 domain-containing protein</fullName>
    </submittedName>
</protein>
<keyword evidence="3" id="KW-1185">Reference proteome</keyword>
<evidence type="ECO:0000313" key="2">
    <source>
        <dbReference type="EMBL" id="MBK6089526.1"/>
    </source>
</evidence>